<sequence length="1106" mass="126712">MAEVAITLDNSDNLIPLDYSEICFMRRTFRSGESEFYLNKTSCRLKDIQEILMDSGIGKDGYSIISQGQIDDILTCRPEERRAMLEETAGIAKYKLRKKEAEARLAETVNNVSRIDDIISEISSQLKPLAVQKDAALKYKELSLLLTNTEISLLVLQLEDREKRLAHIREKLDSKEKAILQLSSIIESLKTNLDDYKNRQNSIESDYEKAQKNFYEVSGKIKDLQKDFEMLSADKNRILNENNKLLSDIRNQETLITAFKETFKEKSCELAKKADDINDTLEKLNTSENRLTEINSKITEVQYSISNFQGSIMQLLNDISEKRSTISNLTGTKSNFENRLRQIRDERKEIENTNKKILDKITDIESRRTQLEQTKTNLKKEIEHLENILKNLTEDRNINVNAKTKKQQELATLTTQEKTLAEIYDNYEDYQYGVKNLLLALKSKRYNDSRIHGTIADAISVDEQYEVAIETALGYAMQDIICENEESAKDAIEYLKKHGLGRATFLPLSVLKPRFLEPYESKIVLEDDKVLPAIELIKFDDKYYPALAFLLGRVLVAKTFEDALIAAKRCHFSLKIVTIQGEILSPGGSITGGSQNKSKFLLTRKRKLAEDRQKISKLNLELEKLDSIIITLNNKILDTQKQITEKNEHLNSIESEIATLNDELREKQLIFQERIKRREQLEAEIFSINKKIQEITDEILLLENEIKNVDSQNLSGQDAVKQLQNELAELNKLRDDLSAQVTELKVKVASYNQEKTNIEENLDAINDRINNCYTEIDKYRKKIGENDKLLLNIDKEIDTCKKELKSFDAQCSDLQKLLESLARQKDEIKHQINNAQNKLNQAEREYAQGEKFLQNNKIEEAKILTELLQIKNELFERYNVSDPKVGEYDYESADKLKERLSSLKREIELLGPVNLKAIEDYENIKARYDFLKSQRDDLVKAKLDLDSLINEINSNMEAMLLETIEKVNREFNKVFSELFDGGSAELIIEGDANVLECGIELNVQPPGKRLQNISLLSGGEKALSAIALLFALLNIKSTPFCILDEIEAALDDANIARFTRYLKKSSANTQFIVITHRKPTMEIADALYGITMEDDATSKLLAVKVG</sequence>
<accession>A0A0U9HPH2</accession>
<dbReference type="FunFam" id="3.40.50.300:FF:000901">
    <property type="entry name" value="Chromosome partition protein Smc"/>
    <property type="match status" value="1"/>
</dbReference>
<dbReference type="InterPro" id="IPR011890">
    <property type="entry name" value="SMC_prok"/>
</dbReference>
<name>A0A0U9HPH2_9FIRM</name>
<feature type="domain" description="SMC hinge" evidence="8">
    <location>
        <begin position="449"/>
        <end position="567"/>
    </location>
</feature>
<comment type="caution">
    <text evidence="7">Lacks conserved residue(s) required for the propagation of feature annotation.</text>
</comment>
<keyword evidence="2 7" id="KW-0963">Cytoplasm</keyword>
<dbReference type="STRING" id="224999.GCA_001485475_02335"/>
<dbReference type="GO" id="GO:0007062">
    <property type="term" value="P:sister chromatid cohesion"/>
    <property type="evidence" value="ECO:0007669"/>
    <property type="project" value="InterPro"/>
</dbReference>
<dbReference type="InterPro" id="IPR024704">
    <property type="entry name" value="SMC"/>
</dbReference>
<dbReference type="PANTHER" id="PTHR43977">
    <property type="entry name" value="STRUCTURAL MAINTENANCE OF CHROMOSOMES PROTEIN 3"/>
    <property type="match status" value="1"/>
</dbReference>
<evidence type="ECO:0000256" key="5">
    <source>
        <dbReference type="ARBA" id="ARBA00023054"/>
    </source>
</evidence>
<evidence type="ECO:0000256" key="4">
    <source>
        <dbReference type="ARBA" id="ARBA00022840"/>
    </source>
</evidence>
<feature type="coiled-coil region" evidence="7">
    <location>
        <begin position="158"/>
        <end position="241"/>
    </location>
</feature>
<evidence type="ECO:0000313" key="9">
    <source>
        <dbReference type="EMBL" id="GAQ26291.1"/>
    </source>
</evidence>
<dbReference type="CDD" id="cd03278">
    <property type="entry name" value="ABC_SMC_barmotin"/>
    <property type="match status" value="1"/>
</dbReference>
<dbReference type="GO" id="GO:0005694">
    <property type="term" value="C:chromosome"/>
    <property type="evidence" value="ECO:0007669"/>
    <property type="project" value="InterPro"/>
</dbReference>
<keyword evidence="6 7" id="KW-0238">DNA-binding</keyword>
<dbReference type="EMBL" id="DF977003">
    <property type="protein sequence ID" value="GAQ26291.1"/>
    <property type="molecule type" value="Genomic_DNA"/>
</dbReference>
<dbReference type="HAMAP" id="MF_01894">
    <property type="entry name" value="Smc_prok"/>
    <property type="match status" value="1"/>
</dbReference>
<comment type="domain">
    <text evidence="7">Contains large globular domains required for ATP hydrolysis at each terminus and a third globular domain forming a flexible hinge near the middle of the molecule. These domains are separated by coiled-coil structures.</text>
</comment>
<feature type="coiled-coil region" evidence="7">
    <location>
        <begin position="921"/>
        <end position="951"/>
    </location>
</feature>
<feature type="coiled-coil region" evidence="7">
    <location>
        <begin position="326"/>
        <end position="395"/>
    </location>
</feature>
<proteinExistence type="inferred from homology"/>
<dbReference type="Gene3D" id="1.10.287.1490">
    <property type="match status" value="1"/>
</dbReference>
<evidence type="ECO:0000256" key="2">
    <source>
        <dbReference type="ARBA" id="ARBA00022490"/>
    </source>
</evidence>
<dbReference type="Pfam" id="PF02463">
    <property type="entry name" value="SMC_N"/>
    <property type="match status" value="1"/>
</dbReference>
<organism evidence="9">
    <name type="scientific">Tepidanaerobacter syntrophicus</name>
    <dbReference type="NCBI Taxonomy" id="224999"/>
    <lineage>
        <taxon>Bacteria</taxon>
        <taxon>Bacillati</taxon>
        <taxon>Bacillota</taxon>
        <taxon>Clostridia</taxon>
        <taxon>Thermosediminibacterales</taxon>
        <taxon>Tepidanaerobacteraceae</taxon>
        <taxon>Tepidanaerobacter</taxon>
    </lineage>
</organism>
<dbReference type="GO" id="GO:0005524">
    <property type="term" value="F:ATP binding"/>
    <property type="evidence" value="ECO:0007669"/>
    <property type="project" value="UniProtKB-UniRule"/>
</dbReference>
<reference evidence="9" key="1">
    <citation type="journal article" date="2016" name="Genome Announc.">
        <title>Draft Genome Sequence of the Syntrophic Lactate-Degrading Bacterium Tepidanaerobacter syntrophicus JLT.</title>
        <authorList>
            <person name="Matsuura N."/>
            <person name="Ohashi A."/>
            <person name="Tourlousse D.M."/>
            <person name="Sekiguchi Y."/>
        </authorList>
    </citation>
    <scope>NUCLEOTIDE SEQUENCE [LARGE SCALE GENOMIC DNA]</scope>
    <source>
        <strain evidence="9">JL</strain>
    </source>
</reference>
<evidence type="ECO:0000256" key="3">
    <source>
        <dbReference type="ARBA" id="ARBA00022741"/>
    </source>
</evidence>
<dbReference type="GO" id="GO:0007059">
    <property type="term" value="P:chromosome segregation"/>
    <property type="evidence" value="ECO:0007669"/>
    <property type="project" value="UniProtKB-UniRule"/>
</dbReference>
<dbReference type="Gene3D" id="3.40.50.300">
    <property type="entry name" value="P-loop containing nucleotide triphosphate hydrolases"/>
    <property type="match status" value="2"/>
</dbReference>
<dbReference type="GO" id="GO:0003677">
    <property type="term" value="F:DNA binding"/>
    <property type="evidence" value="ECO:0007669"/>
    <property type="project" value="UniProtKB-UniRule"/>
</dbReference>
<dbReference type="GO" id="GO:0016887">
    <property type="term" value="F:ATP hydrolysis activity"/>
    <property type="evidence" value="ECO:0007669"/>
    <property type="project" value="InterPro"/>
</dbReference>
<dbReference type="GO" id="GO:0030261">
    <property type="term" value="P:chromosome condensation"/>
    <property type="evidence" value="ECO:0007669"/>
    <property type="project" value="InterPro"/>
</dbReference>
<evidence type="ECO:0000259" key="8">
    <source>
        <dbReference type="SMART" id="SM00968"/>
    </source>
</evidence>
<dbReference type="InterPro" id="IPR027417">
    <property type="entry name" value="P-loop_NTPase"/>
</dbReference>
<feature type="coiled-coil region" evidence="7">
    <location>
        <begin position="608"/>
        <end position="852"/>
    </location>
</feature>
<dbReference type="InterPro" id="IPR036277">
    <property type="entry name" value="SMC_hinge_sf"/>
</dbReference>
<dbReference type="Pfam" id="PF06470">
    <property type="entry name" value="SMC_hinge"/>
    <property type="match status" value="1"/>
</dbReference>
<comment type="subunit">
    <text evidence="7">Homodimer.</text>
</comment>
<dbReference type="InterPro" id="IPR003395">
    <property type="entry name" value="RecF/RecN/SMC_N"/>
</dbReference>
<dbReference type="Proteomes" id="UP000062160">
    <property type="component" value="Unassembled WGS sequence"/>
</dbReference>
<dbReference type="InterPro" id="IPR010935">
    <property type="entry name" value="SMC_hinge"/>
</dbReference>
<keyword evidence="10" id="KW-1185">Reference proteome</keyword>
<evidence type="ECO:0000256" key="6">
    <source>
        <dbReference type="ARBA" id="ARBA00023125"/>
    </source>
</evidence>
<dbReference type="GO" id="GO:0005737">
    <property type="term" value="C:cytoplasm"/>
    <property type="evidence" value="ECO:0007669"/>
    <property type="project" value="UniProtKB-SubCell"/>
</dbReference>
<comment type="subcellular location">
    <subcellularLocation>
        <location evidence="1 7">Cytoplasm</location>
    </subcellularLocation>
</comment>
<gene>
    <name evidence="7" type="primary">smc</name>
    <name evidence="9" type="ORF">TSYNT_9555</name>
</gene>
<dbReference type="Gene3D" id="1.20.1060.20">
    <property type="match status" value="1"/>
</dbReference>
<keyword evidence="3 7" id="KW-0547">Nucleotide-binding</keyword>
<protein>
    <recommendedName>
        <fullName evidence="7">Chromosome partition protein Smc</fullName>
    </recommendedName>
</protein>
<dbReference type="GO" id="GO:0006260">
    <property type="term" value="P:DNA replication"/>
    <property type="evidence" value="ECO:0007669"/>
    <property type="project" value="UniProtKB-UniRule"/>
</dbReference>
<evidence type="ECO:0000313" key="10">
    <source>
        <dbReference type="Proteomes" id="UP000062160"/>
    </source>
</evidence>
<keyword evidence="5 7" id="KW-0175">Coiled coil</keyword>
<dbReference type="SUPFAM" id="SSF75553">
    <property type="entry name" value="Smc hinge domain"/>
    <property type="match status" value="1"/>
</dbReference>
<dbReference type="AlphaFoldDB" id="A0A0U9HPH2"/>
<dbReference type="NCBIfam" id="TIGR02168">
    <property type="entry name" value="SMC_prok_B"/>
    <property type="match status" value="1"/>
</dbReference>
<dbReference type="Gene3D" id="3.30.70.1620">
    <property type="match status" value="1"/>
</dbReference>
<comment type="similarity">
    <text evidence="7">Belongs to the SMC family.</text>
</comment>
<dbReference type="PIRSF" id="PIRSF005719">
    <property type="entry name" value="SMC"/>
    <property type="match status" value="1"/>
</dbReference>
<dbReference type="SUPFAM" id="SSF52540">
    <property type="entry name" value="P-loop containing nucleoside triphosphate hydrolases"/>
    <property type="match status" value="2"/>
</dbReference>
<dbReference type="SMART" id="SM00968">
    <property type="entry name" value="SMC_hinge"/>
    <property type="match status" value="1"/>
</dbReference>
<evidence type="ECO:0000256" key="7">
    <source>
        <dbReference type="HAMAP-Rule" id="MF_01894"/>
    </source>
</evidence>
<keyword evidence="4 7" id="KW-0067">ATP-binding</keyword>
<comment type="function">
    <text evidence="7">Required for chromosome condensation and partitioning.</text>
</comment>
<evidence type="ECO:0000256" key="1">
    <source>
        <dbReference type="ARBA" id="ARBA00004496"/>
    </source>
</evidence>